<feature type="transmembrane region" description="Helical" evidence="6">
    <location>
        <begin position="229"/>
        <end position="252"/>
    </location>
</feature>
<dbReference type="Proteomes" id="UP001527925">
    <property type="component" value="Unassembled WGS sequence"/>
</dbReference>
<dbReference type="EMBL" id="JADGIZ020000031">
    <property type="protein sequence ID" value="KAL2914710.1"/>
    <property type="molecule type" value="Genomic_DNA"/>
</dbReference>
<gene>
    <name evidence="7" type="ORF">HK105_205850</name>
</gene>
<reference evidence="7 8" key="1">
    <citation type="submission" date="2023-09" db="EMBL/GenBank/DDBJ databases">
        <title>Pangenome analysis of Batrachochytrium dendrobatidis and related Chytrids.</title>
        <authorList>
            <person name="Yacoub M.N."/>
            <person name="Stajich J.E."/>
            <person name="James T.Y."/>
        </authorList>
    </citation>
    <scope>NUCLEOTIDE SEQUENCE [LARGE SCALE GENOMIC DNA]</scope>
    <source>
        <strain evidence="7 8">JEL0888</strain>
    </source>
</reference>
<dbReference type="Pfam" id="PF02535">
    <property type="entry name" value="Zip"/>
    <property type="match status" value="1"/>
</dbReference>
<feature type="region of interest" description="Disordered" evidence="5">
    <location>
        <begin position="169"/>
        <end position="217"/>
    </location>
</feature>
<comment type="caution">
    <text evidence="7">The sequence shown here is derived from an EMBL/GenBank/DDBJ whole genome shotgun (WGS) entry which is preliminary data.</text>
</comment>
<feature type="transmembrane region" description="Helical" evidence="6">
    <location>
        <begin position="322"/>
        <end position="346"/>
    </location>
</feature>
<evidence type="ECO:0000256" key="4">
    <source>
        <dbReference type="ARBA" id="ARBA00023136"/>
    </source>
</evidence>
<evidence type="ECO:0000313" key="7">
    <source>
        <dbReference type="EMBL" id="KAL2914710.1"/>
    </source>
</evidence>
<feature type="transmembrane region" description="Helical" evidence="6">
    <location>
        <begin position="258"/>
        <end position="279"/>
    </location>
</feature>
<feature type="transmembrane region" description="Helical" evidence="6">
    <location>
        <begin position="565"/>
        <end position="585"/>
    </location>
</feature>
<feature type="transmembrane region" description="Helical" evidence="6">
    <location>
        <begin position="443"/>
        <end position="460"/>
    </location>
</feature>
<evidence type="ECO:0000256" key="5">
    <source>
        <dbReference type="SAM" id="MobiDB-lite"/>
    </source>
</evidence>
<accession>A0ABR4N5C8</accession>
<sequence length="700" mass="73964">MSASQPAPGEQPAAAAPAAGARRSPTCLARNTDADPCAAVLGGHFDMPLHVAAVFIIMATSFAGTMLPVLGKRLVRSEAGRTAITLLKLFGAGVIVATALVHMFVPANETLTNACLPRAFSRDYKAFAAVFAIAGIFVTHAVQVKTSIEDVDDSPVVAVVVADVDSASPAHDHIQPESAVSSTPTSSDDLTRRPAHHSSTAEVHVEEDADMHEGHSHGGLMLHTREKQLVVLLLELGIASHSVIIGLTLGIATDEFKTLLIALCFHQFFEGLALSAIVLDAGFRRWTMAFGMVVFYTLTTPAGIALGIVVRESFNANATQTLLATGVLDAVSAGILIYDALVNVIYPHFSAASFRRASSGFQLVQLLAMYLGCALMSLIGLWAVLATVAVAGHMIMTYLSPTPAVLVLVTWSLTLGQLFFVLIETECIRIFISGLSQWAFRALWVLHVTLHLVLAFPTYLRGTMFVSANDSGIFASVALLGRLGVLSALARFAWVLLSDVSMCAWIAVRVIYISRKAVQMAAKNGHAAPKSEWLQAEQDENLAAGGRDSAEVSAQFERRVRVAMAWLLVSGLVDAAAVFCNVLYVSYSALASGQGQRLSRAYSQISIATSGPHVALLSVLLYNITQIVVASQGKSNCTSRKAQRLPSVAMHRSTKSSASRSHVGDMPKGVDAETQPGGVGQASSAGGCKGGASDTSGQVE</sequence>
<keyword evidence="8" id="KW-1185">Reference proteome</keyword>
<feature type="transmembrane region" description="Helical" evidence="6">
    <location>
        <begin position="404"/>
        <end position="423"/>
    </location>
</feature>
<evidence type="ECO:0000256" key="6">
    <source>
        <dbReference type="SAM" id="Phobius"/>
    </source>
</evidence>
<feature type="transmembrane region" description="Helical" evidence="6">
    <location>
        <begin position="124"/>
        <end position="142"/>
    </location>
</feature>
<evidence type="ECO:0000256" key="3">
    <source>
        <dbReference type="ARBA" id="ARBA00022989"/>
    </source>
</evidence>
<dbReference type="PANTHER" id="PTHR11040:SF44">
    <property type="entry name" value="PROTEIN ZNTC-RELATED"/>
    <property type="match status" value="1"/>
</dbReference>
<feature type="compositionally biased region" description="Polar residues" evidence="5">
    <location>
        <begin position="178"/>
        <end position="188"/>
    </location>
</feature>
<protein>
    <submittedName>
        <fullName evidence="7">Uncharacterized protein</fullName>
    </submittedName>
</protein>
<feature type="transmembrane region" description="Helical" evidence="6">
    <location>
        <begin position="367"/>
        <end position="392"/>
    </location>
</feature>
<proteinExistence type="predicted"/>
<feature type="transmembrane region" description="Helical" evidence="6">
    <location>
        <begin position="286"/>
        <end position="310"/>
    </location>
</feature>
<feature type="transmembrane region" description="Helical" evidence="6">
    <location>
        <begin position="83"/>
        <end position="104"/>
    </location>
</feature>
<feature type="transmembrane region" description="Helical" evidence="6">
    <location>
        <begin position="605"/>
        <end position="624"/>
    </location>
</feature>
<feature type="compositionally biased region" description="Basic and acidic residues" evidence="5">
    <location>
        <begin position="662"/>
        <end position="671"/>
    </location>
</feature>
<evidence type="ECO:0000256" key="2">
    <source>
        <dbReference type="ARBA" id="ARBA00022692"/>
    </source>
</evidence>
<evidence type="ECO:0000256" key="1">
    <source>
        <dbReference type="ARBA" id="ARBA00004141"/>
    </source>
</evidence>
<organism evidence="7 8">
    <name type="scientific">Polyrhizophydium stewartii</name>
    <dbReference type="NCBI Taxonomy" id="2732419"/>
    <lineage>
        <taxon>Eukaryota</taxon>
        <taxon>Fungi</taxon>
        <taxon>Fungi incertae sedis</taxon>
        <taxon>Chytridiomycota</taxon>
        <taxon>Chytridiomycota incertae sedis</taxon>
        <taxon>Chytridiomycetes</taxon>
        <taxon>Rhizophydiales</taxon>
        <taxon>Rhizophydiales incertae sedis</taxon>
        <taxon>Polyrhizophydium</taxon>
    </lineage>
</organism>
<keyword evidence="4 6" id="KW-0472">Membrane</keyword>
<comment type="subcellular location">
    <subcellularLocation>
        <location evidence="1">Membrane</location>
        <topology evidence="1">Multi-pass membrane protein</topology>
    </subcellularLocation>
</comment>
<feature type="transmembrane region" description="Helical" evidence="6">
    <location>
        <begin position="492"/>
        <end position="512"/>
    </location>
</feature>
<feature type="transmembrane region" description="Helical" evidence="6">
    <location>
        <begin position="49"/>
        <end position="71"/>
    </location>
</feature>
<keyword evidence="3 6" id="KW-1133">Transmembrane helix</keyword>
<evidence type="ECO:0000313" key="8">
    <source>
        <dbReference type="Proteomes" id="UP001527925"/>
    </source>
</evidence>
<name>A0ABR4N5C8_9FUNG</name>
<dbReference type="PANTHER" id="PTHR11040">
    <property type="entry name" value="ZINC/IRON TRANSPORTER"/>
    <property type="match status" value="1"/>
</dbReference>
<feature type="region of interest" description="Disordered" evidence="5">
    <location>
        <begin position="640"/>
        <end position="700"/>
    </location>
</feature>
<feature type="compositionally biased region" description="Basic and acidic residues" evidence="5">
    <location>
        <begin position="203"/>
        <end position="216"/>
    </location>
</feature>
<keyword evidence="2 6" id="KW-0812">Transmembrane</keyword>
<dbReference type="InterPro" id="IPR003689">
    <property type="entry name" value="ZIP"/>
</dbReference>